<reference evidence="3 4" key="1">
    <citation type="journal article" date="2016" name="Nat. Commun.">
        <title>Thousands of microbial genomes shed light on interconnected biogeochemical processes in an aquifer system.</title>
        <authorList>
            <person name="Anantharaman K."/>
            <person name="Brown C.T."/>
            <person name="Hug L.A."/>
            <person name="Sharon I."/>
            <person name="Castelle C.J."/>
            <person name="Probst A.J."/>
            <person name="Thomas B.C."/>
            <person name="Singh A."/>
            <person name="Wilkins M.J."/>
            <person name="Karaoz U."/>
            <person name="Brodie E.L."/>
            <person name="Williams K.H."/>
            <person name="Hubbard S.S."/>
            <person name="Banfield J.F."/>
        </authorList>
    </citation>
    <scope>NUCLEOTIDE SEQUENCE [LARGE SCALE GENOMIC DNA]</scope>
</reference>
<comment type="caution">
    <text evidence="3">The sequence shown here is derived from an EMBL/GenBank/DDBJ whole genome shotgun (WGS) entry which is preliminary data.</text>
</comment>
<proteinExistence type="predicted"/>
<name>A0A1F7H2R3_9BACT</name>
<accession>A0A1F7H2R3</accession>
<dbReference type="Pfam" id="PF03808">
    <property type="entry name" value="Glyco_tran_WecG"/>
    <property type="match status" value="1"/>
</dbReference>
<evidence type="ECO:0000313" key="4">
    <source>
        <dbReference type="Proteomes" id="UP000177913"/>
    </source>
</evidence>
<protein>
    <recommendedName>
        <fullName evidence="5">Glycosyl transferase</fullName>
    </recommendedName>
</protein>
<keyword evidence="1" id="KW-0328">Glycosyltransferase</keyword>
<dbReference type="GO" id="GO:0016758">
    <property type="term" value="F:hexosyltransferase activity"/>
    <property type="evidence" value="ECO:0007669"/>
    <property type="project" value="TreeGrafter"/>
</dbReference>
<dbReference type="InterPro" id="IPR004629">
    <property type="entry name" value="WecG_TagA_CpsF"/>
</dbReference>
<evidence type="ECO:0000256" key="2">
    <source>
        <dbReference type="ARBA" id="ARBA00022679"/>
    </source>
</evidence>
<keyword evidence="2" id="KW-0808">Transferase</keyword>
<dbReference type="EMBL" id="MFZO01000006">
    <property type="protein sequence ID" value="OGK25569.1"/>
    <property type="molecule type" value="Genomic_DNA"/>
</dbReference>
<dbReference type="AlphaFoldDB" id="A0A1F7H2R3"/>
<sequence length="252" mass="29252">MEGRIYHHLVPIDNLNQKQALHHISQLLKEGTSPNQLVTLNIAMYIEARRNHKFRHILESAYLVLPESVGLRLYSCFNPPRLVRTNGLLFAGELMKLCAEQNQKVVVFGASEESRRLAVQRLQTTISNLNIMDIQGDYNFSNETDSQYVTEKIGSSNASLALMAGTEVEAEEWIYRWLIQGNVEVRLAGNFGQTIDVWAEKKKYIPELARKYGFEWLFRLIYDSPERKKRYRNVLVMFGRMAIMDMLKKHEL</sequence>
<dbReference type="PANTHER" id="PTHR34136:SF1">
    <property type="entry name" value="UDP-N-ACETYL-D-MANNOSAMINURONIC ACID TRANSFERASE"/>
    <property type="match status" value="1"/>
</dbReference>
<dbReference type="Proteomes" id="UP000177913">
    <property type="component" value="Unassembled WGS sequence"/>
</dbReference>
<evidence type="ECO:0000256" key="1">
    <source>
        <dbReference type="ARBA" id="ARBA00022676"/>
    </source>
</evidence>
<dbReference type="PANTHER" id="PTHR34136">
    <property type="match status" value="1"/>
</dbReference>
<organism evidence="3 4">
    <name type="scientific">Candidatus Roizmanbacteria bacterium RIFCSPHIGHO2_02_FULL_38_11</name>
    <dbReference type="NCBI Taxonomy" id="1802039"/>
    <lineage>
        <taxon>Bacteria</taxon>
        <taxon>Candidatus Roizmaniibacteriota</taxon>
    </lineage>
</organism>
<evidence type="ECO:0000313" key="3">
    <source>
        <dbReference type="EMBL" id="OGK25569.1"/>
    </source>
</evidence>
<evidence type="ECO:0008006" key="5">
    <source>
        <dbReference type="Google" id="ProtNLM"/>
    </source>
</evidence>
<gene>
    <name evidence="3" type="ORF">A3C25_01065</name>
</gene>